<sequence length="259" mass="28128">METSVLEINLISAQGLKLPSSHLGTQQTYAVAWVDSSTKLRTRVDRVGAENPTWNDQFFFRVTPDFLSSETSGVSVEIYSVGYLRDRLVGTVRFLISNLPRSPLKTPSFSALQIQRPSGRFHGVMNIAAMLISSSDFVSLDGVSAIGYRDLMGKGRRRLSRRDNRRKPSNSLSMDLSGENPHFTADSDSIDSSDGADSTTSSSSTASTALRDWNGVRDLAGTNLMRSSSAACGLSLCGLLCQSKVGFGTLDQNSLKDRN</sequence>
<dbReference type="AlphaFoldDB" id="A0A7J7DHX9"/>
<dbReference type="PANTHER" id="PTHR32246:SF69">
    <property type="entry name" value="CALCIUM-DEPENDENT LIPID-BINDING (CALB DOMAIN) FAMILY PROTEIN"/>
    <property type="match status" value="1"/>
</dbReference>
<evidence type="ECO:0000313" key="4">
    <source>
        <dbReference type="Proteomes" id="UP000593562"/>
    </source>
</evidence>
<dbReference type="GO" id="GO:0006952">
    <property type="term" value="P:defense response"/>
    <property type="evidence" value="ECO:0007669"/>
    <property type="project" value="InterPro"/>
</dbReference>
<dbReference type="SUPFAM" id="SSF49562">
    <property type="entry name" value="C2 domain (Calcium/lipid-binding domain, CaLB)"/>
    <property type="match status" value="1"/>
</dbReference>
<evidence type="ECO:0000313" key="3">
    <source>
        <dbReference type="EMBL" id="KAF5745970.1"/>
    </source>
</evidence>
<dbReference type="FunCoup" id="A0A7J7DHX9">
    <property type="interactions" value="314"/>
</dbReference>
<comment type="caution">
    <text evidence="3">The sequence shown here is derived from an EMBL/GenBank/DDBJ whole genome shotgun (WGS) entry which is preliminary data.</text>
</comment>
<feature type="compositionally biased region" description="Basic residues" evidence="1">
    <location>
        <begin position="157"/>
        <end position="168"/>
    </location>
</feature>
<dbReference type="EMBL" id="JAAARO010000006">
    <property type="protein sequence ID" value="KAF5745970.1"/>
    <property type="molecule type" value="Genomic_DNA"/>
</dbReference>
<dbReference type="PROSITE" id="PS50004">
    <property type="entry name" value="C2"/>
    <property type="match status" value="1"/>
</dbReference>
<keyword evidence="4" id="KW-1185">Reference proteome</keyword>
<name>A0A7J7DHX9_TRIWF</name>
<dbReference type="InterPro" id="IPR035892">
    <property type="entry name" value="C2_domain_sf"/>
</dbReference>
<reference evidence="3 4" key="1">
    <citation type="journal article" date="2020" name="Nat. Commun.">
        <title>Genome of Tripterygium wilfordii and identification of cytochrome P450 involved in triptolide biosynthesis.</title>
        <authorList>
            <person name="Tu L."/>
            <person name="Su P."/>
            <person name="Zhang Z."/>
            <person name="Gao L."/>
            <person name="Wang J."/>
            <person name="Hu T."/>
            <person name="Zhou J."/>
            <person name="Zhang Y."/>
            <person name="Zhao Y."/>
            <person name="Liu Y."/>
            <person name="Song Y."/>
            <person name="Tong Y."/>
            <person name="Lu Y."/>
            <person name="Yang J."/>
            <person name="Xu C."/>
            <person name="Jia M."/>
            <person name="Peters R.J."/>
            <person name="Huang L."/>
            <person name="Gao W."/>
        </authorList>
    </citation>
    <scope>NUCLEOTIDE SEQUENCE [LARGE SCALE GENOMIC DNA]</scope>
    <source>
        <strain evidence="4">cv. XIE 37</strain>
        <tissue evidence="3">Leaf</tissue>
    </source>
</reference>
<dbReference type="InterPro" id="IPR000008">
    <property type="entry name" value="C2_dom"/>
</dbReference>
<dbReference type="SMART" id="SM00239">
    <property type="entry name" value="C2"/>
    <property type="match status" value="1"/>
</dbReference>
<organism evidence="3 4">
    <name type="scientific">Tripterygium wilfordii</name>
    <name type="common">Thunder God vine</name>
    <dbReference type="NCBI Taxonomy" id="458696"/>
    <lineage>
        <taxon>Eukaryota</taxon>
        <taxon>Viridiplantae</taxon>
        <taxon>Streptophyta</taxon>
        <taxon>Embryophyta</taxon>
        <taxon>Tracheophyta</taxon>
        <taxon>Spermatophyta</taxon>
        <taxon>Magnoliopsida</taxon>
        <taxon>eudicotyledons</taxon>
        <taxon>Gunneridae</taxon>
        <taxon>Pentapetalae</taxon>
        <taxon>rosids</taxon>
        <taxon>fabids</taxon>
        <taxon>Celastrales</taxon>
        <taxon>Celastraceae</taxon>
        <taxon>Tripterygium</taxon>
    </lineage>
</organism>
<proteinExistence type="predicted"/>
<dbReference type="Proteomes" id="UP000593562">
    <property type="component" value="Unassembled WGS sequence"/>
</dbReference>
<dbReference type="Pfam" id="PF00168">
    <property type="entry name" value="C2"/>
    <property type="match status" value="1"/>
</dbReference>
<dbReference type="CDD" id="cd04051">
    <property type="entry name" value="C2_SRC2_like"/>
    <property type="match status" value="1"/>
</dbReference>
<feature type="domain" description="C2" evidence="2">
    <location>
        <begin position="1"/>
        <end position="109"/>
    </location>
</feature>
<protein>
    <recommendedName>
        <fullName evidence="2">C2 domain-containing protein</fullName>
    </recommendedName>
</protein>
<feature type="compositionally biased region" description="Low complexity" evidence="1">
    <location>
        <begin position="184"/>
        <end position="207"/>
    </location>
</feature>
<dbReference type="InterPro" id="IPR044750">
    <property type="entry name" value="C2_SRC2/BAP"/>
</dbReference>
<dbReference type="InParanoid" id="A0A7J7DHX9"/>
<gene>
    <name evidence="3" type="ORF">HS088_TW06G00135</name>
</gene>
<dbReference type="Gene3D" id="2.60.40.150">
    <property type="entry name" value="C2 domain"/>
    <property type="match status" value="1"/>
</dbReference>
<evidence type="ECO:0000259" key="2">
    <source>
        <dbReference type="PROSITE" id="PS50004"/>
    </source>
</evidence>
<dbReference type="PANTHER" id="PTHR32246">
    <property type="entry name" value="INGRESSION PROTEIN FIC1"/>
    <property type="match status" value="1"/>
</dbReference>
<accession>A0A7J7DHX9</accession>
<evidence type="ECO:0000256" key="1">
    <source>
        <dbReference type="SAM" id="MobiDB-lite"/>
    </source>
</evidence>
<dbReference type="OrthoDB" id="1909968at2759"/>
<feature type="region of interest" description="Disordered" evidence="1">
    <location>
        <begin position="157"/>
        <end position="207"/>
    </location>
</feature>